<feature type="repeat" description="WD" evidence="6">
    <location>
        <begin position="1077"/>
        <end position="1111"/>
    </location>
</feature>
<keyword evidence="3 6" id="KW-0853">WD repeat</keyword>
<feature type="compositionally biased region" description="Basic and acidic residues" evidence="7">
    <location>
        <begin position="521"/>
        <end position="534"/>
    </location>
</feature>
<feature type="region of interest" description="Disordered" evidence="7">
    <location>
        <begin position="363"/>
        <end position="423"/>
    </location>
</feature>
<feature type="compositionally biased region" description="Polar residues" evidence="7">
    <location>
        <begin position="1719"/>
        <end position="1747"/>
    </location>
</feature>
<feature type="compositionally biased region" description="Basic and acidic residues" evidence="7">
    <location>
        <begin position="1415"/>
        <end position="1434"/>
    </location>
</feature>
<dbReference type="InterPro" id="IPR036322">
    <property type="entry name" value="WD40_repeat_dom_sf"/>
</dbReference>
<feature type="compositionally biased region" description="Polar residues" evidence="7">
    <location>
        <begin position="241"/>
        <end position="254"/>
    </location>
</feature>
<dbReference type="CDD" id="cd08044">
    <property type="entry name" value="TAF5_NTD2"/>
    <property type="match status" value="1"/>
</dbReference>
<feature type="repeat" description="WD" evidence="6">
    <location>
        <begin position="909"/>
        <end position="940"/>
    </location>
</feature>
<evidence type="ECO:0000256" key="7">
    <source>
        <dbReference type="SAM" id="MobiDB-lite"/>
    </source>
</evidence>
<dbReference type="CDD" id="cd00200">
    <property type="entry name" value="WD40"/>
    <property type="match status" value="1"/>
</dbReference>
<dbReference type="PANTHER" id="PTHR19879:SF1">
    <property type="entry name" value="CANNONBALL-RELATED"/>
    <property type="match status" value="1"/>
</dbReference>
<keyword evidence="5" id="KW-0539">Nucleus</keyword>
<dbReference type="InterPro" id="IPR019775">
    <property type="entry name" value="WD40_repeat_CS"/>
</dbReference>
<organism evidence="9 10">
    <name type="scientific">Drosophila hydei</name>
    <name type="common">Fruit fly</name>
    <dbReference type="NCBI Taxonomy" id="7224"/>
    <lineage>
        <taxon>Eukaryota</taxon>
        <taxon>Metazoa</taxon>
        <taxon>Ecdysozoa</taxon>
        <taxon>Arthropoda</taxon>
        <taxon>Hexapoda</taxon>
        <taxon>Insecta</taxon>
        <taxon>Pterygota</taxon>
        <taxon>Neoptera</taxon>
        <taxon>Endopterygota</taxon>
        <taxon>Diptera</taxon>
        <taxon>Brachycera</taxon>
        <taxon>Muscomorpha</taxon>
        <taxon>Ephydroidea</taxon>
        <taxon>Drosophilidae</taxon>
        <taxon>Drosophila</taxon>
    </lineage>
</organism>
<evidence type="ECO:0000256" key="2">
    <source>
        <dbReference type="ARBA" id="ARBA00009435"/>
    </source>
</evidence>
<gene>
    <name evidence="10" type="primary">LOC111597485</name>
</gene>
<name>A0A6J1LSD6_DROHY</name>
<evidence type="ECO:0000313" key="9">
    <source>
        <dbReference type="Proteomes" id="UP000504633"/>
    </source>
</evidence>
<feature type="repeat" description="WD" evidence="6">
    <location>
        <begin position="951"/>
        <end position="992"/>
    </location>
</feature>
<feature type="compositionally biased region" description="Basic and acidic residues" evidence="7">
    <location>
        <begin position="1983"/>
        <end position="1994"/>
    </location>
</feature>
<feature type="compositionally biased region" description="Acidic residues" evidence="7">
    <location>
        <begin position="1435"/>
        <end position="1455"/>
    </location>
</feature>
<feature type="compositionally biased region" description="Acidic residues" evidence="7">
    <location>
        <begin position="1335"/>
        <end position="1379"/>
    </location>
</feature>
<sequence length="1994" mass="224161">MNNGSAKKRPSPEDGNTIRKRQKSRESPIDNEKTDEPLSSDANNANTETVLSYINGFSEIGIQEEGDSKGVAESVILEDSVSPATPTIDTISSNVATVVESNTIDLKAKNESDLKLELFENQMPTTQQQCDVEPPASAMEVVDEVALPMLDGNKDCDTVPMREEAILELDLNIKTTSQSNVEASKEDKISPKLSQVEEKQEVKEPVVKNKVIPAQRHLNFEEILINTQSKLTSKKKDLCSGESNQEVSVRSSVSRKGLYKDKKRSQKYSEKASRIKTNSGSCENSDLEFTSDSEKSSGVGQKGESNDESHSSFSPISFDNSDDNLEKEEILEVVKKCSRENLSISSDKSTKIVNVEDSLADLVDLDSDGDTTVTDPTTTSLGHSKSAKSLAPSTDHIKHRLLSQTSASRKPALTNKSQPPKQLVSQEPLSFIAEAMQATDAIFPKLKSKELSDELEPPEKPSTSPISQPIDDRRKIIGPRTLRFETSNSKSSISRESPQGVSCSEKKRDFEETMITYLTKMSREPTEKDKEEKSNAGAANSISSPRSAKESDSDDSVWRRKSQTLKTDLNNGKDFYEDDSTFEDDRFNSDDEDDAINSDLPYSSVLNDYEQLFHEIRKIVDRVPNRFKYEIYSLLYPTLTIVYLRMISSGKYRKGKAFVEGSLRYIDHSYMARVDKLMVLQTPGDMPNKAKKLISDDNEQVPVCMFEETYYMLLLCMETWSRSIQMTFIRHFDLFPDDSNGEPRQLSRIGSAILDKIYWATTDAVKENKEGSPRPLRRRRFKKDKHSPTRNVHVPTGNRLYTPTPKRWDLERHKDDEERRVPLNRENLPSTYLYTALETSETIICACFSNKTTMLSVGTASAAIHIFSLTSSKLVQLKSAKCLKRLDTGMSGIDESMLDATKRKMRRTLYGHQGPVYGCTFAPHDRFLLTCSQDRTVRCWCLLSWSCVVIYPGHCGAIYSVIYAPLGYYFATSSDDRTARIWTQDSKKSVCILAGHLAEVICCQFHPNRHYLATGSADCTVRMWDIVKAIQVRVFSAHRNSINALAYSICGRYLVSGADDNYLIVWDSEKEEMVRCLGHHTAPINCVEFALDNKLIIVGGHDCQMSIWDFERLVQEYEPEKSKQLNTDTDSKRRELRSEDFLIKSYASKGTPFYKLRVTRRNLLLGFCVKPANNEAKESKETSESNAKYTEWLEFLDILKLKACFAQPNNGKSNDLESTNDDNKKEAEEPYNTSDDDSSDDEVDDNIDTLKQQYLHFSDDDNEDTELLRYSSEEDSADDEESEAISDSDEDLSEDDNENSNLVDQNRNSSDAEQDDDEDSMASSDAETDKSNEESNAEDTAEKEDGKDDEMERSDISTAEDTEEEDGKNDEMEVSDESNAENTEVKDDGKNDEVEGSDESNAEDTKEKEDDEMEVSDKSDAENTEVKDDGKNDEVEGSDESNAEDTEEKEDDEMEVSDKSDAEDTEETEDGKTDEMEASDESNAEDTKEIEDGKYDKMRVSDKSDDEDTEETEDGKNDEMEGSDESNAEDTEEDGNDDEMETADASNAKDTEEKEDGKDDEMKTADKSNAENTTEKGDVKNDKIEGSDKSNAEDTAEKKGKDDEMEESESPHNSDFEDSSDGCEDEDSQSLDSSDIETDQNDQESGSLITQEQNEYVTIQNQKSDSHDREENETVSVKDLGSINMKDEDKEPMPNLDASYNKDGCEGTVLDGEPVDVNNMDNNKIIYTSTKNIDTESVSTDIGSEPNSDIELSEEDKQPERRNSSEAENKDESSDECAFNSNEYDDSDKVEKANNLMDITDITDQCINDAKEGSQVKELKLVESCNVSMGNSDKEADIEEDFDIQLLNSRKENSDVENIEKDVSQPYENKSIIGELIEENKKEIAIFESTVESTKEEKLSDILSNANILSENEALVGDLEELTTNPSFDIDSFVDERTSNISMLTTLANTEMNQEPAQSSDDKIRLEQTEDKLKVEQSPMVELKMDAREEETKE</sequence>
<keyword evidence="9" id="KW-1185">Reference proteome</keyword>
<evidence type="ECO:0000256" key="6">
    <source>
        <dbReference type="PROSITE-ProRule" id="PRU00221"/>
    </source>
</evidence>
<feature type="compositionally biased region" description="Polar residues" evidence="7">
    <location>
        <begin position="484"/>
        <end position="502"/>
    </location>
</feature>
<comment type="similarity">
    <text evidence="2">Belongs to the WD repeat TAF5 family.</text>
</comment>
<evidence type="ECO:0000256" key="5">
    <source>
        <dbReference type="ARBA" id="ARBA00023242"/>
    </source>
</evidence>
<dbReference type="InterPro" id="IPR037264">
    <property type="entry name" value="TFIID_NTD2_sf"/>
</dbReference>
<dbReference type="PROSITE" id="PS00678">
    <property type="entry name" value="WD_REPEATS_1"/>
    <property type="match status" value="1"/>
</dbReference>
<feature type="compositionally biased region" description="Polar residues" evidence="7">
    <location>
        <begin position="402"/>
        <end position="423"/>
    </location>
</feature>
<dbReference type="Pfam" id="PF04494">
    <property type="entry name" value="TFIID_NTD2"/>
    <property type="match status" value="1"/>
</dbReference>
<comment type="subcellular location">
    <subcellularLocation>
        <location evidence="1">Nucleus</location>
    </subcellularLocation>
</comment>
<evidence type="ECO:0000259" key="8">
    <source>
        <dbReference type="Pfam" id="PF04494"/>
    </source>
</evidence>
<feature type="region of interest" description="Disordered" evidence="7">
    <location>
        <begin position="1209"/>
        <end position="1244"/>
    </location>
</feature>
<dbReference type="Gene3D" id="1.25.40.500">
    <property type="entry name" value="TFIID subunit TAF5, NTD2 domain"/>
    <property type="match status" value="1"/>
</dbReference>
<feature type="region of interest" description="Disordered" evidence="7">
    <location>
        <begin position="234"/>
        <end position="325"/>
    </location>
</feature>
<feature type="region of interest" description="Disordered" evidence="7">
    <location>
        <begin position="766"/>
        <end position="806"/>
    </location>
</feature>
<feature type="region of interest" description="Disordered" evidence="7">
    <location>
        <begin position="1"/>
        <end position="46"/>
    </location>
</feature>
<dbReference type="OrthoDB" id="10266330at2759"/>
<dbReference type="KEGG" id="dhe:111597485"/>
<feature type="compositionally biased region" description="Acidic residues" evidence="7">
    <location>
        <begin position="1273"/>
        <end position="1298"/>
    </location>
</feature>
<feature type="repeat" description="WD" evidence="6">
    <location>
        <begin position="993"/>
        <end position="1034"/>
    </location>
</feature>
<evidence type="ECO:0000256" key="1">
    <source>
        <dbReference type="ARBA" id="ARBA00004123"/>
    </source>
</evidence>
<proteinExistence type="inferred from homology"/>
<dbReference type="InterPro" id="IPR007582">
    <property type="entry name" value="TFIID_NTD2"/>
</dbReference>
<feature type="compositionally biased region" description="Basic and acidic residues" evidence="7">
    <location>
        <begin position="1547"/>
        <end position="1602"/>
    </location>
</feature>
<feature type="compositionally biased region" description="Basic and acidic residues" evidence="7">
    <location>
        <begin position="24"/>
        <end position="36"/>
    </location>
</feature>
<feature type="repeat" description="WD" evidence="6">
    <location>
        <begin position="1035"/>
        <end position="1076"/>
    </location>
</feature>
<dbReference type="RefSeq" id="XP_023168005.2">
    <property type="nucleotide sequence ID" value="XM_023312237.2"/>
</dbReference>
<dbReference type="GO" id="GO:0016251">
    <property type="term" value="F:RNA polymerase II general transcription initiation factor activity"/>
    <property type="evidence" value="ECO:0007669"/>
    <property type="project" value="TreeGrafter"/>
</dbReference>
<feature type="domain" description="TFIID subunit TAF5 NTD2" evidence="8">
    <location>
        <begin position="607"/>
        <end position="720"/>
    </location>
</feature>
<dbReference type="Proteomes" id="UP000504633">
    <property type="component" value="Unplaced"/>
</dbReference>
<feature type="compositionally biased region" description="Polar residues" evidence="7">
    <location>
        <begin position="1643"/>
        <end position="1663"/>
    </location>
</feature>
<dbReference type="PROSITE" id="PS50294">
    <property type="entry name" value="WD_REPEATS_REGION"/>
    <property type="match status" value="5"/>
</dbReference>
<dbReference type="SUPFAM" id="SSF50978">
    <property type="entry name" value="WD40 repeat-like"/>
    <property type="match status" value="1"/>
</dbReference>
<dbReference type="InterPro" id="IPR015943">
    <property type="entry name" value="WD40/YVTN_repeat-like_dom_sf"/>
</dbReference>
<feature type="compositionally biased region" description="Acidic residues" evidence="7">
    <location>
        <begin position="1234"/>
        <end position="1244"/>
    </location>
</feature>
<dbReference type="Gene3D" id="2.130.10.10">
    <property type="entry name" value="YVTN repeat-like/Quinoprotein amine dehydrogenase"/>
    <property type="match status" value="2"/>
</dbReference>
<dbReference type="SMART" id="SM00320">
    <property type="entry name" value="WD40"/>
    <property type="match status" value="6"/>
</dbReference>
<keyword evidence="4" id="KW-0677">Repeat</keyword>
<feature type="region of interest" description="Disordered" evidence="7">
    <location>
        <begin position="1951"/>
        <end position="1994"/>
    </location>
</feature>
<feature type="compositionally biased region" description="Acidic residues" evidence="7">
    <location>
        <begin position="1616"/>
        <end position="1642"/>
    </location>
</feature>
<feature type="compositionally biased region" description="Basic and acidic residues" evidence="7">
    <location>
        <begin position="1383"/>
        <end position="1393"/>
    </location>
</feature>
<dbReference type="GeneID" id="111597485"/>
<evidence type="ECO:0000256" key="3">
    <source>
        <dbReference type="ARBA" id="ARBA00022574"/>
    </source>
</evidence>
<dbReference type="PROSITE" id="PS50082">
    <property type="entry name" value="WD_REPEATS_2"/>
    <property type="match status" value="5"/>
</dbReference>
<evidence type="ECO:0000256" key="4">
    <source>
        <dbReference type="ARBA" id="ARBA00022737"/>
    </source>
</evidence>
<feature type="region of interest" description="Disordered" evidence="7">
    <location>
        <begin position="1270"/>
        <end position="1791"/>
    </location>
</feature>
<feature type="region of interest" description="Disordered" evidence="7">
    <location>
        <begin position="448"/>
        <end position="595"/>
    </location>
</feature>
<dbReference type="InterPro" id="IPR001680">
    <property type="entry name" value="WD40_rpt"/>
</dbReference>
<dbReference type="Pfam" id="PF00400">
    <property type="entry name" value="WD40"/>
    <property type="match status" value="5"/>
</dbReference>
<feature type="compositionally biased region" description="Basic and acidic residues" evidence="7">
    <location>
        <begin position="1485"/>
        <end position="1503"/>
    </location>
</feature>
<feature type="compositionally biased region" description="Basic and acidic residues" evidence="7">
    <location>
        <begin position="1960"/>
        <end position="1975"/>
    </location>
</feature>
<feature type="compositionally biased region" description="Polar residues" evidence="7">
    <location>
        <begin position="537"/>
        <end position="546"/>
    </location>
</feature>
<dbReference type="PANTHER" id="PTHR19879">
    <property type="entry name" value="TRANSCRIPTION INITIATION FACTOR TFIID"/>
    <property type="match status" value="1"/>
</dbReference>
<feature type="compositionally biased region" description="Acidic residues" evidence="7">
    <location>
        <begin position="1520"/>
        <end position="1542"/>
    </location>
</feature>
<feature type="compositionally biased region" description="Basic and acidic residues" evidence="7">
    <location>
        <begin position="1755"/>
        <end position="1772"/>
    </location>
</feature>
<feature type="compositionally biased region" description="Low complexity" evidence="7">
    <location>
        <begin position="370"/>
        <end position="379"/>
    </location>
</feature>
<evidence type="ECO:0000313" key="10">
    <source>
        <dbReference type="RefSeq" id="XP_023168005.2"/>
    </source>
</evidence>
<protein>
    <submittedName>
        <fullName evidence="10">Uncharacterized protein LOC111597485</fullName>
    </submittedName>
</protein>
<feature type="compositionally biased region" description="Basic residues" evidence="7">
    <location>
        <begin position="775"/>
        <end position="785"/>
    </location>
</feature>
<feature type="compositionally biased region" description="Acidic residues" evidence="7">
    <location>
        <begin position="1504"/>
        <end position="1513"/>
    </location>
</feature>
<dbReference type="SUPFAM" id="SSF160897">
    <property type="entry name" value="Taf5 N-terminal domain-like"/>
    <property type="match status" value="1"/>
</dbReference>
<accession>A0A6J1LSD6</accession>
<feature type="compositionally biased region" description="Polar residues" evidence="7">
    <location>
        <begin position="275"/>
        <end position="284"/>
    </location>
</feature>
<dbReference type="OMA" id="MAPPHGW"/>
<reference evidence="10" key="1">
    <citation type="submission" date="2025-08" db="UniProtKB">
        <authorList>
            <consortium name="RefSeq"/>
        </authorList>
    </citation>
    <scope>IDENTIFICATION</scope>
    <source>
        <strain evidence="10">15085-1641.00</strain>
        <tissue evidence="10">Whole body</tissue>
    </source>
</reference>
<dbReference type="GO" id="GO:0005634">
    <property type="term" value="C:nucleus"/>
    <property type="evidence" value="ECO:0007669"/>
    <property type="project" value="UniProtKB-SubCell"/>
</dbReference>